<comment type="subcellular location">
    <subcellularLocation>
        <location evidence="1">Membrane</location>
    </subcellularLocation>
</comment>
<comment type="caution">
    <text evidence="5">The sequence shown here is derived from an EMBL/GenBank/DDBJ whole genome shotgun (WGS) entry which is preliminary data.</text>
</comment>
<feature type="region of interest" description="Disordered" evidence="3">
    <location>
        <begin position="1"/>
        <end position="89"/>
    </location>
</feature>
<evidence type="ECO:0000256" key="3">
    <source>
        <dbReference type="SAM" id="MobiDB-lite"/>
    </source>
</evidence>
<sequence>MQNQENRSDVQRNPNRRTLSHFLQENQETVEALSSSPVSLTHSSDSTADRVHPHDNPPVSGESQRTSPSEHGVPRNPTSPAPAKPVPPLQGKTYVIRITKGQVYHVPPPEKALRQTYCVRRKSRRCSCCCCLCCLIGLIFILIVVLAIAACILLIVFSPTAPYFTIDSIAVKGVNLASVAAASSVISPEFDVAVLANNSNSKKIGFYYLKDSYVEVYCMDVKLCNGTLPAFYQPSNNVTVLQTVLERSNIELTTIGVNVTDLVNAQSNQNVPLTLILKLPVKVKVGSVKAWKKTLNIVCDVTVDNLTTKAKVLWNNCSYAALW</sequence>
<dbReference type="InterPro" id="IPR044839">
    <property type="entry name" value="NDR1-like"/>
</dbReference>
<keyword evidence="2 4" id="KW-0472">Membrane</keyword>
<proteinExistence type="predicted"/>
<gene>
    <name evidence="5" type="ORF">QN277_018884</name>
</gene>
<name>A0AAE1KK35_9FABA</name>
<feature type="compositionally biased region" description="Pro residues" evidence="3">
    <location>
        <begin position="77"/>
        <end position="88"/>
    </location>
</feature>
<keyword evidence="6" id="KW-1185">Reference proteome</keyword>
<organism evidence="5 6">
    <name type="scientific">Acacia crassicarpa</name>
    <name type="common">northern wattle</name>
    <dbReference type="NCBI Taxonomy" id="499986"/>
    <lineage>
        <taxon>Eukaryota</taxon>
        <taxon>Viridiplantae</taxon>
        <taxon>Streptophyta</taxon>
        <taxon>Embryophyta</taxon>
        <taxon>Tracheophyta</taxon>
        <taxon>Spermatophyta</taxon>
        <taxon>Magnoliopsida</taxon>
        <taxon>eudicotyledons</taxon>
        <taxon>Gunneridae</taxon>
        <taxon>Pentapetalae</taxon>
        <taxon>rosids</taxon>
        <taxon>fabids</taxon>
        <taxon>Fabales</taxon>
        <taxon>Fabaceae</taxon>
        <taxon>Caesalpinioideae</taxon>
        <taxon>mimosoid clade</taxon>
        <taxon>Acacieae</taxon>
        <taxon>Acacia</taxon>
    </lineage>
</organism>
<evidence type="ECO:0000256" key="2">
    <source>
        <dbReference type="ARBA" id="ARBA00023136"/>
    </source>
</evidence>
<feature type="compositionally biased region" description="Basic and acidic residues" evidence="3">
    <location>
        <begin position="1"/>
        <end position="10"/>
    </location>
</feature>
<evidence type="ECO:0000313" key="5">
    <source>
        <dbReference type="EMBL" id="KAK4275870.1"/>
    </source>
</evidence>
<keyword evidence="4" id="KW-0812">Transmembrane</keyword>
<keyword evidence="4" id="KW-1133">Transmembrane helix</keyword>
<feature type="compositionally biased region" description="Polar residues" evidence="3">
    <location>
        <begin position="20"/>
        <end position="33"/>
    </location>
</feature>
<evidence type="ECO:0000313" key="6">
    <source>
        <dbReference type="Proteomes" id="UP001293593"/>
    </source>
</evidence>
<dbReference type="PANTHER" id="PTHR31234">
    <property type="entry name" value="LATE EMBRYOGENESIS ABUNDANT (LEA) HYDROXYPROLINE-RICH GLYCOPROTEIN FAMILY"/>
    <property type="match status" value="1"/>
</dbReference>
<evidence type="ECO:0000256" key="1">
    <source>
        <dbReference type="ARBA" id="ARBA00004370"/>
    </source>
</evidence>
<dbReference type="AlphaFoldDB" id="A0AAE1KK35"/>
<dbReference type="GO" id="GO:0005886">
    <property type="term" value="C:plasma membrane"/>
    <property type="evidence" value="ECO:0007669"/>
    <property type="project" value="TreeGrafter"/>
</dbReference>
<dbReference type="GO" id="GO:0098542">
    <property type="term" value="P:defense response to other organism"/>
    <property type="evidence" value="ECO:0007669"/>
    <property type="project" value="InterPro"/>
</dbReference>
<evidence type="ECO:0008006" key="7">
    <source>
        <dbReference type="Google" id="ProtNLM"/>
    </source>
</evidence>
<feature type="compositionally biased region" description="Low complexity" evidence="3">
    <location>
        <begin position="34"/>
        <end position="46"/>
    </location>
</feature>
<dbReference type="Proteomes" id="UP001293593">
    <property type="component" value="Unassembled WGS sequence"/>
</dbReference>
<evidence type="ECO:0000256" key="4">
    <source>
        <dbReference type="SAM" id="Phobius"/>
    </source>
</evidence>
<protein>
    <recommendedName>
        <fullName evidence="7">Late embryogenesis abundant protein LEA-2 subgroup domain-containing protein</fullName>
    </recommendedName>
</protein>
<accession>A0AAE1KK35</accession>
<dbReference type="EMBL" id="JAWXYG010000004">
    <property type="protein sequence ID" value="KAK4275870.1"/>
    <property type="molecule type" value="Genomic_DNA"/>
</dbReference>
<feature type="transmembrane region" description="Helical" evidence="4">
    <location>
        <begin position="129"/>
        <end position="157"/>
    </location>
</feature>
<reference evidence="5" key="1">
    <citation type="submission" date="2023-10" db="EMBL/GenBank/DDBJ databases">
        <title>Chromosome-level genome of the transformable northern wattle, Acacia crassicarpa.</title>
        <authorList>
            <person name="Massaro I."/>
            <person name="Sinha N.R."/>
            <person name="Poethig S."/>
            <person name="Leichty A.R."/>
        </authorList>
    </citation>
    <scope>NUCLEOTIDE SEQUENCE</scope>
    <source>
        <strain evidence="5">Acra3RX</strain>
        <tissue evidence="5">Leaf</tissue>
    </source>
</reference>
<dbReference type="PANTHER" id="PTHR31234:SF72">
    <property type="entry name" value="NDR1_HIN1-LIKE PROTEIN 6"/>
    <property type="match status" value="1"/>
</dbReference>